<evidence type="ECO:0000259" key="1">
    <source>
        <dbReference type="SMART" id="SM01205"/>
    </source>
</evidence>
<dbReference type="Proteomes" id="UP001177003">
    <property type="component" value="Chromosome 3"/>
</dbReference>
<dbReference type="InterPro" id="IPR026899">
    <property type="entry name" value="FKS1-like_dom1"/>
</dbReference>
<reference evidence="2" key="1">
    <citation type="submission" date="2023-04" db="EMBL/GenBank/DDBJ databases">
        <authorList>
            <person name="Vijverberg K."/>
            <person name="Xiong W."/>
            <person name="Schranz E."/>
        </authorList>
    </citation>
    <scope>NUCLEOTIDE SEQUENCE</scope>
</reference>
<proteinExistence type="predicted"/>
<evidence type="ECO:0000313" key="2">
    <source>
        <dbReference type="EMBL" id="CAI9275449.1"/>
    </source>
</evidence>
<evidence type="ECO:0000313" key="3">
    <source>
        <dbReference type="Proteomes" id="UP001177003"/>
    </source>
</evidence>
<dbReference type="PANTHER" id="PTHR12741">
    <property type="entry name" value="LYST-INTERACTING PROTEIN LIP5 DOPAMINE RESPONSIVE PROTEIN DRG-1"/>
    <property type="match status" value="1"/>
</dbReference>
<organism evidence="2 3">
    <name type="scientific">Lactuca saligna</name>
    <name type="common">Willowleaf lettuce</name>
    <dbReference type="NCBI Taxonomy" id="75948"/>
    <lineage>
        <taxon>Eukaryota</taxon>
        <taxon>Viridiplantae</taxon>
        <taxon>Streptophyta</taxon>
        <taxon>Embryophyta</taxon>
        <taxon>Tracheophyta</taxon>
        <taxon>Spermatophyta</taxon>
        <taxon>Magnoliopsida</taxon>
        <taxon>eudicotyledons</taxon>
        <taxon>Gunneridae</taxon>
        <taxon>Pentapetalae</taxon>
        <taxon>asterids</taxon>
        <taxon>campanulids</taxon>
        <taxon>Asterales</taxon>
        <taxon>Asteraceae</taxon>
        <taxon>Cichorioideae</taxon>
        <taxon>Cichorieae</taxon>
        <taxon>Lactucinae</taxon>
        <taxon>Lactuca</taxon>
    </lineage>
</organism>
<keyword evidence="3" id="KW-1185">Reference proteome</keyword>
<dbReference type="AlphaFoldDB" id="A0AA35YK76"/>
<dbReference type="Pfam" id="PF14288">
    <property type="entry name" value="FKS1_dom1"/>
    <property type="match status" value="1"/>
</dbReference>
<dbReference type="GO" id="GO:0046527">
    <property type="term" value="F:glucosyltransferase activity"/>
    <property type="evidence" value="ECO:0007669"/>
    <property type="project" value="TreeGrafter"/>
</dbReference>
<gene>
    <name evidence="2" type="ORF">LSALG_LOCUS15478</name>
</gene>
<feature type="domain" description="1,3-beta-glucan synthase component FKS1-like" evidence="1">
    <location>
        <begin position="1"/>
        <end position="84"/>
    </location>
</feature>
<protein>
    <recommendedName>
        <fullName evidence="1">1,3-beta-glucan synthase component FKS1-like domain-containing protein</fullName>
    </recommendedName>
</protein>
<sequence length="106" mass="12534">MAEELNKILGYYINENTGRPVFPSIYGENAFLNSIVKPIYDIVKAEIANNKNDTTPHLDWQNYDDINEYFWSRWCFEKLKWPIDIGRNFFTKTTKGKRVGKTCFVE</sequence>
<dbReference type="GO" id="GO:0005886">
    <property type="term" value="C:plasma membrane"/>
    <property type="evidence" value="ECO:0007669"/>
    <property type="project" value="TreeGrafter"/>
</dbReference>
<dbReference type="EMBL" id="OX465079">
    <property type="protein sequence ID" value="CAI9275449.1"/>
    <property type="molecule type" value="Genomic_DNA"/>
</dbReference>
<accession>A0AA35YK76</accession>
<name>A0AA35YK76_LACSI</name>
<dbReference type="PANTHER" id="PTHR12741:SF98">
    <property type="entry name" value="1,3-BETA-GLUCAN SYNTHASE"/>
    <property type="match status" value="1"/>
</dbReference>
<dbReference type="SMART" id="SM01205">
    <property type="entry name" value="FKS1_dom1"/>
    <property type="match status" value="1"/>
</dbReference>